<proteinExistence type="predicted"/>
<sequence length="69" mass="7096">MKGNMVIFLALIGSIIAAGITCAPGYVPAVAAAATSSSATARRPCPTRAAESALYSRETRRQRSKTASP</sequence>
<evidence type="ECO:0000313" key="3">
    <source>
        <dbReference type="EMBL" id="OJD36403.1"/>
    </source>
</evidence>
<evidence type="ECO:0000256" key="2">
    <source>
        <dbReference type="SAM" id="SignalP"/>
    </source>
</evidence>
<gene>
    <name evidence="3" type="ORF">BKCO1_1100078</name>
</gene>
<keyword evidence="4" id="KW-1185">Reference proteome</keyword>
<evidence type="ECO:0000313" key="4">
    <source>
        <dbReference type="Proteomes" id="UP000183809"/>
    </source>
</evidence>
<dbReference type="AlphaFoldDB" id="A0A1J9RUY9"/>
<accession>A0A1J9RUY9</accession>
<protein>
    <submittedName>
        <fullName evidence="3">Uncharacterized protein</fullName>
    </submittedName>
</protein>
<keyword evidence="2" id="KW-0732">Signal</keyword>
<dbReference type="RefSeq" id="XP_020132663.1">
    <property type="nucleotide sequence ID" value="XM_020270437.1"/>
</dbReference>
<dbReference type="Proteomes" id="UP000183809">
    <property type="component" value="Unassembled WGS sequence"/>
</dbReference>
<comment type="caution">
    <text evidence="3">The sequence shown here is derived from an EMBL/GenBank/DDBJ whole genome shotgun (WGS) entry which is preliminary data.</text>
</comment>
<evidence type="ECO:0000256" key="1">
    <source>
        <dbReference type="SAM" id="MobiDB-lite"/>
    </source>
</evidence>
<feature type="compositionally biased region" description="Low complexity" evidence="1">
    <location>
        <begin position="41"/>
        <end position="50"/>
    </location>
</feature>
<feature type="chain" id="PRO_5013289739" evidence="2">
    <location>
        <begin position="18"/>
        <end position="69"/>
    </location>
</feature>
<organism evidence="3 4">
    <name type="scientific">Diplodia corticola</name>
    <dbReference type="NCBI Taxonomy" id="236234"/>
    <lineage>
        <taxon>Eukaryota</taxon>
        <taxon>Fungi</taxon>
        <taxon>Dikarya</taxon>
        <taxon>Ascomycota</taxon>
        <taxon>Pezizomycotina</taxon>
        <taxon>Dothideomycetes</taxon>
        <taxon>Dothideomycetes incertae sedis</taxon>
        <taxon>Botryosphaeriales</taxon>
        <taxon>Botryosphaeriaceae</taxon>
        <taxon>Diplodia</taxon>
    </lineage>
</organism>
<name>A0A1J9RUY9_9PEZI</name>
<feature type="region of interest" description="Disordered" evidence="1">
    <location>
        <begin position="41"/>
        <end position="69"/>
    </location>
</feature>
<feature type="signal peptide" evidence="2">
    <location>
        <begin position="1"/>
        <end position="17"/>
    </location>
</feature>
<reference evidence="3 4" key="1">
    <citation type="submission" date="2016-10" db="EMBL/GenBank/DDBJ databases">
        <title>Proteomics and genomics reveal pathogen-plant mechanisms compatible with a hemibiotrophic lifestyle of Diplodia corticola.</title>
        <authorList>
            <person name="Fernandes I."/>
            <person name="De Jonge R."/>
            <person name="Van De Peer Y."/>
            <person name="Devreese B."/>
            <person name="Alves A."/>
            <person name="Esteves A.C."/>
        </authorList>
    </citation>
    <scope>NUCLEOTIDE SEQUENCE [LARGE SCALE GENOMIC DNA]</scope>
    <source>
        <strain evidence="3 4">CBS 112549</strain>
    </source>
</reference>
<dbReference type="EMBL" id="MNUE01000011">
    <property type="protein sequence ID" value="OJD36403.1"/>
    <property type="molecule type" value="Genomic_DNA"/>
</dbReference>
<feature type="compositionally biased region" description="Basic residues" evidence="1">
    <location>
        <begin position="60"/>
        <end position="69"/>
    </location>
</feature>
<dbReference type="GeneID" id="31010696"/>